<reference evidence="2 3" key="1">
    <citation type="submission" date="2015-04" db="EMBL/GenBank/DDBJ databases">
        <authorList>
            <person name="Syromyatnikov M.Y."/>
            <person name="Popov V.N."/>
        </authorList>
    </citation>
    <scope>NUCLEOTIDE SEQUENCE [LARGE SCALE GENOMIC DNA]</scope>
</reference>
<organism evidence="2 3">
    <name type="scientific">Clunio marinus</name>
    <dbReference type="NCBI Taxonomy" id="568069"/>
    <lineage>
        <taxon>Eukaryota</taxon>
        <taxon>Metazoa</taxon>
        <taxon>Ecdysozoa</taxon>
        <taxon>Arthropoda</taxon>
        <taxon>Hexapoda</taxon>
        <taxon>Insecta</taxon>
        <taxon>Pterygota</taxon>
        <taxon>Neoptera</taxon>
        <taxon>Endopterygota</taxon>
        <taxon>Diptera</taxon>
        <taxon>Nematocera</taxon>
        <taxon>Chironomoidea</taxon>
        <taxon>Chironomidae</taxon>
        <taxon>Clunio</taxon>
    </lineage>
</organism>
<protein>
    <submittedName>
        <fullName evidence="2">CLUMA_CG018567, isoform A</fullName>
    </submittedName>
</protein>
<keyword evidence="1" id="KW-0472">Membrane</keyword>
<evidence type="ECO:0000313" key="3">
    <source>
        <dbReference type="Proteomes" id="UP000183832"/>
    </source>
</evidence>
<dbReference type="EMBL" id="CVRI01000064">
    <property type="protein sequence ID" value="CRL04979.1"/>
    <property type="molecule type" value="Genomic_DNA"/>
</dbReference>
<evidence type="ECO:0000256" key="1">
    <source>
        <dbReference type="SAM" id="Phobius"/>
    </source>
</evidence>
<dbReference type="Proteomes" id="UP000183832">
    <property type="component" value="Unassembled WGS sequence"/>
</dbReference>
<accession>A0A1J1IXI1</accession>
<feature type="transmembrane region" description="Helical" evidence="1">
    <location>
        <begin position="21"/>
        <end position="39"/>
    </location>
</feature>
<dbReference type="AlphaFoldDB" id="A0A1J1IXI1"/>
<gene>
    <name evidence="2" type="ORF">CLUMA_CG018567</name>
</gene>
<keyword evidence="3" id="KW-1185">Reference proteome</keyword>
<keyword evidence="1" id="KW-1133">Transmembrane helix</keyword>
<proteinExistence type="predicted"/>
<evidence type="ECO:0000313" key="2">
    <source>
        <dbReference type="EMBL" id="CRL04979.1"/>
    </source>
</evidence>
<sequence length="92" mass="10617">MQIIDMLTATNVIKLEQSFRILTPTFVAVASLLLDIIWLNRSIGRKWKCCCCYMDVKNFKFSSIINKEIYSHVVIDRSQTLQVMTQQSAIIS</sequence>
<name>A0A1J1IXI1_9DIPT</name>
<keyword evidence="1" id="KW-0812">Transmembrane</keyword>